<dbReference type="AlphaFoldDB" id="A0A644ZIR6"/>
<dbReference type="SUPFAM" id="SSF141868">
    <property type="entry name" value="EAL domain-like"/>
    <property type="match status" value="1"/>
</dbReference>
<dbReference type="EMBL" id="VSSQ01009070">
    <property type="protein sequence ID" value="MPM40627.1"/>
    <property type="molecule type" value="Genomic_DNA"/>
</dbReference>
<dbReference type="InterPro" id="IPR035919">
    <property type="entry name" value="EAL_sf"/>
</dbReference>
<accession>A0A644ZIR6</accession>
<dbReference type="InterPro" id="IPR050706">
    <property type="entry name" value="Cyclic-di-GMP_PDE-like"/>
</dbReference>
<dbReference type="InterPro" id="IPR001633">
    <property type="entry name" value="EAL_dom"/>
</dbReference>
<protein>
    <submittedName>
        <fullName evidence="2">Putative signaling protein</fullName>
    </submittedName>
</protein>
<reference evidence="2" key="1">
    <citation type="submission" date="2019-08" db="EMBL/GenBank/DDBJ databases">
        <authorList>
            <person name="Kucharzyk K."/>
            <person name="Murdoch R.W."/>
            <person name="Higgins S."/>
            <person name="Loffler F."/>
        </authorList>
    </citation>
    <scope>NUCLEOTIDE SEQUENCE</scope>
</reference>
<dbReference type="PANTHER" id="PTHR33121:SF70">
    <property type="entry name" value="SIGNALING PROTEIN YKOW"/>
    <property type="match status" value="1"/>
</dbReference>
<dbReference type="PROSITE" id="PS50883">
    <property type="entry name" value="EAL"/>
    <property type="match status" value="1"/>
</dbReference>
<sequence>MEIQARHTSTDKILQDALLTFPHIEDNAAHPIVFFDERMEKSLQREDKIMKVLRDVIGGKDETSFYLEYQPKLDLNKNRIIGFEALARLRIDQVGQIPPDEFIALAEKKLLINELGNHILRLAADFIGRMQGQGIEDITVAVNISGIQLLREGFVEYLQRAPYLSERILQAMEFEITESVLLEHYEQINETLEQIKRMGIAVSLDDFGTGFSSLSTIGELHIDTVKIDRFFISRISRLPDQDLITSDIISMAHKIGLLVVAEGVEDERQEAYLRKYGCDIIQGYLISRPLPEQDAVAFLIDYNDSERE</sequence>
<feature type="domain" description="EAL" evidence="1">
    <location>
        <begin position="46"/>
        <end position="303"/>
    </location>
</feature>
<gene>
    <name evidence="2" type="ORF">SDC9_87271</name>
</gene>
<dbReference type="GO" id="GO:0071111">
    <property type="term" value="F:cyclic-guanylate-specific phosphodiesterase activity"/>
    <property type="evidence" value="ECO:0007669"/>
    <property type="project" value="InterPro"/>
</dbReference>
<name>A0A644ZIR6_9ZZZZ</name>
<comment type="caution">
    <text evidence="2">The sequence shown here is derived from an EMBL/GenBank/DDBJ whole genome shotgun (WGS) entry which is preliminary data.</text>
</comment>
<dbReference type="SMART" id="SM00052">
    <property type="entry name" value="EAL"/>
    <property type="match status" value="1"/>
</dbReference>
<dbReference type="Gene3D" id="3.20.20.450">
    <property type="entry name" value="EAL domain"/>
    <property type="match status" value="1"/>
</dbReference>
<organism evidence="2">
    <name type="scientific">bioreactor metagenome</name>
    <dbReference type="NCBI Taxonomy" id="1076179"/>
    <lineage>
        <taxon>unclassified sequences</taxon>
        <taxon>metagenomes</taxon>
        <taxon>ecological metagenomes</taxon>
    </lineage>
</organism>
<evidence type="ECO:0000313" key="2">
    <source>
        <dbReference type="EMBL" id="MPM40627.1"/>
    </source>
</evidence>
<dbReference type="CDD" id="cd01948">
    <property type="entry name" value="EAL"/>
    <property type="match status" value="1"/>
</dbReference>
<dbReference type="Pfam" id="PF00563">
    <property type="entry name" value="EAL"/>
    <property type="match status" value="1"/>
</dbReference>
<proteinExistence type="predicted"/>
<evidence type="ECO:0000259" key="1">
    <source>
        <dbReference type="PROSITE" id="PS50883"/>
    </source>
</evidence>
<dbReference type="PANTHER" id="PTHR33121">
    <property type="entry name" value="CYCLIC DI-GMP PHOSPHODIESTERASE PDEF"/>
    <property type="match status" value="1"/>
</dbReference>